<sequence>MTGPGARSFEGVTNVGLRARFLSIAAGWGALVTAALIAAPLMLRDRLPDPIATHWGPSGAPDNSMPFVASLLFQVGLWVLLAGGAWVLALTNTAMFRRRASRMGLGALLGGAGLFLPGLQAVTLTANLDAPGWRQAADLGWSALLAVAGLVLGGWLGTLAARPGPDDRPEPSAVPTRRLPLRPGQRAVWVSSVSNGPLVALGGSVLAAGLGCAVLALIGGDGTLWVPATIMSLAGLVGVTFSSVRVQVTEEGLSLFYGPFRLPRKHIPIERVERAWSEELFPSNVGGWGVRGLPGAVTVMIRGGECLVVGYVSGGRLAVSIDDAESGAALLNTLADRASTGPSAR</sequence>
<feature type="domain" description="DUF1648" evidence="2">
    <location>
        <begin position="32"/>
        <end position="73"/>
    </location>
</feature>
<dbReference type="EMBL" id="BAABAQ010000002">
    <property type="protein sequence ID" value="GAA4185687.1"/>
    <property type="molecule type" value="Genomic_DNA"/>
</dbReference>
<feature type="transmembrane region" description="Helical" evidence="1">
    <location>
        <begin position="139"/>
        <end position="161"/>
    </location>
</feature>
<feature type="transmembrane region" description="Helical" evidence="1">
    <location>
        <begin position="100"/>
        <end position="119"/>
    </location>
</feature>
<evidence type="ECO:0000313" key="3">
    <source>
        <dbReference type="EMBL" id="GAA4185687.1"/>
    </source>
</evidence>
<dbReference type="Proteomes" id="UP001501251">
    <property type="component" value="Unassembled WGS sequence"/>
</dbReference>
<dbReference type="RefSeq" id="WP_344916608.1">
    <property type="nucleotide sequence ID" value="NZ_BAABAQ010000002.1"/>
</dbReference>
<dbReference type="Pfam" id="PF07853">
    <property type="entry name" value="DUF1648"/>
    <property type="match status" value="1"/>
</dbReference>
<proteinExistence type="predicted"/>
<keyword evidence="1" id="KW-0812">Transmembrane</keyword>
<evidence type="ECO:0000313" key="4">
    <source>
        <dbReference type="Proteomes" id="UP001501251"/>
    </source>
</evidence>
<comment type="caution">
    <text evidence="3">The sequence shown here is derived from an EMBL/GenBank/DDBJ whole genome shotgun (WGS) entry which is preliminary data.</text>
</comment>
<feature type="transmembrane region" description="Helical" evidence="1">
    <location>
        <begin position="198"/>
        <end position="218"/>
    </location>
</feature>
<reference evidence="4" key="1">
    <citation type="journal article" date="2019" name="Int. J. Syst. Evol. Microbiol.">
        <title>The Global Catalogue of Microorganisms (GCM) 10K type strain sequencing project: providing services to taxonomists for standard genome sequencing and annotation.</title>
        <authorList>
            <consortium name="The Broad Institute Genomics Platform"/>
            <consortium name="The Broad Institute Genome Sequencing Center for Infectious Disease"/>
            <person name="Wu L."/>
            <person name="Ma J."/>
        </authorList>
    </citation>
    <scope>NUCLEOTIDE SEQUENCE [LARGE SCALE GENOMIC DNA]</scope>
    <source>
        <strain evidence="4">JCM 17388</strain>
    </source>
</reference>
<evidence type="ECO:0000259" key="2">
    <source>
        <dbReference type="Pfam" id="PF07853"/>
    </source>
</evidence>
<feature type="transmembrane region" description="Helical" evidence="1">
    <location>
        <begin position="21"/>
        <end position="43"/>
    </location>
</feature>
<keyword evidence="1" id="KW-1133">Transmembrane helix</keyword>
<organism evidence="3 4">
    <name type="scientific">Streptosporangium oxazolinicum</name>
    <dbReference type="NCBI Taxonomy" id="909287"/>
    <lineage>
        <taxon>Bacteria</taxon>
        <taxon>Bacillati</taxon>
        <taxon>Actinomycetota</taxon>
        <taxon>Actinomycetes</taxon>
        <taxon>Streptosporangiales</taxon>
        <taxon>Streptosporangiaceae</taxon>
        <taxon>Streptosporangium</taxon>
    </lineage>
</organism>
<accession>A0ABP8AKX7</accession>
<protein>
    <submittedName>
        <fullName evidence="3">DUF1648 domain-containing protein</fullName>
    </submittedName>
</protein>
<gene>
    <name evidence="3" type="ORF">GCM10022252_16480</name>
</gene>
<feature type="transmembrane region" description="Helical" evidence="1">
    <location>
        <begin position="63"/>
        <end position="88"/>
    </location>
</feature>
<name>A0ABP8AKX7_9ACTN</name>
<feature type="transmembrane region" description="Helical" evidence="1">
    <location>
        <begin position="224"/>
        <end position="244"/>
    </location>
</feature>
<keyword evidence="4" id="KW-1185">Reference proteome</keyword>
<evidence type="ECO:0000256" key="1">
    <source>
        <dbReference type="SAM" id="Phobius"/>
    </source>
</evidence>
<keyword evidence="1" id="KW-0472">Membrane</keyword>
<dbReference type="InterPro" id="IPR012867">
    <property type="entry name" value="DUF1648"/>
</dbReference>